<dbReference type="Gene3D" id="3.10.450.50">
    <property type="match status" value="1"/>
</dbReference>
<dbReference type="PANTHER" id="PTHR33747">
    <property type="entry name" value="UPF0225 PROTEIN SCO1677"/>
    <property type="match status" value="1"/>
</dbReference>
<dbReference type="EMBL" id="JACHJG010000006">
    <property type="protein sequence ID" value="MBB4887236.1"/>
    <property type="molecule type" value="Genomic_DNA"/>
</dbReference>
<evidence type="ECO:0000256" key="2">
    <source>
        <dbReference type="HAMAP-Rule" id="MF_00612"/>
    </source>
</evidence>
<evidence type="ECO:0000259" key="3">
    <source>
        <dbReference type="Pfam" id="PF17775"/>
    </source>
</evidence>
<dbReference type="AlphaFoldDB" id="A0A7W7LCR2"/>
<dbReference type="Proteomes" id="UP000556436">
    <property type="component" value="Unassembled WGS sequence"/>
</dbReference>
<dbReference type="PANTHER" id="PTHR33747:SF1">
    <property type="entry name" value="ADENYLATE CYCLASE-ASSOCIATED CAP C-TERMINAL DOMAIN-CONTAINING PROTEIN"/>
    <property type="match status" value="1"/>
</dbReference>
<proteinExistence type="inferred from homology"/>
<gene>
    <name evidence="4" type="ORF">FHS38_003290</name>
</gene>
<comment type="caution">
    <text evidence="4">The sequence shown here is derived from an EMBL/GenBank/DDBJ whole genome shotgun (WGS) entry which is preliminary data.</text>
</comment>
<dbReference type="RefSeq" id="WP_184734274.1">
    <property type="nucleotide sequence ID" value="NZ_BMRW01000002.1"/>
</dbReference>
<dbReference type="HAMAP" id="MF_00612">
    <property type="entry name" value="UPF0225"/>
    <property type="match status" value="1"/>
</dbReference>
<organism evidence="4 5">
    <name type="scientific">Streptomyces netropsis</name>
    <name type="common">Streptoverticillium netropsis</name>
    <dbReference type="NCBI Taxonomy" id="55404"/>
    <lineage>
        <taxon>Bacteria</taxon>
        <taxon>Bacillati</taxon>
        <taxon>Actinomycetota</taxon>
        <taxon>Actinomycetes</taxon>
        <taxon>Kitasatosporales</taxon>
        <taxon>Streptomycetaceae</taxon>
        <taxon>Streptomyces</taxon>
    </lineage>
</organism>
<dbReference type="Pfam" id="PF17775">
    <property type="entry name" value="YchJ_M-like"/>
    <property type="match status" value="1"/>
</dbReference>
<feature type="domain" description="YchJ-like middle NTF2-like" evidence="3">
    <location>
        <begin position="42"/>
        <end position="135"/>
    </location>
</feature>
<protein>
    <recommendedName>
        <fullName evidence="2">UPF0225 protein FHS38_003290</fullName>
    </recommendedName>
</protein>
<dbReference type="Pfam" id="PF02810">
    <property type="entry name" value="SEC-C"/>
    <property type="match status" value="1"/>
</dbReference>
<keyword evidence="5" id="KW-1185">Reference proteome</keyword>
<dbReference type="SUPFAM" id="SSF54427">
    <property type="entry name" value="NTF2-like"/>
    <property type="match status" value="1"/>
</dbReference>
<accession>A0A7W7LCR2</accession>
<name>A0A7W7LCR2_STRNE</name>
<sequence>MARYSARRQPAITDSAPCPCGREATYRDCCGSFHRGETTAPTPERLMRSRYSAFVVHDAAYLLRTWHPATRPSDLDFDPDQRWTGLEILGTTGGSAFHTEGTVEFIAHYSEQGHADSQHENSRFLRDNGQWVYVSPVPPEADRSRTS</sequence>
<evidence type="ECO:0000256" key="1">
    <source>
        <dbReference type="ARBA" id="ARBA00010839"/>
    </source>
</evidence>
<dbReference type="InterPro" id="IPR004027">
    <property type="entry name" value="SEC_C_motif"/>
</dbReference>
<evidence type="ECO:0000313" key="4">
    <source>
        <dbReference type="EMBL" id="MBB4887236.1"/>
    </source>
</evidence>
<reference evidence="4 5" key="1">
    <citation type="submission" date="2020-08" db="EMBL/GenBank/DDBJ databases">
        <title>Genomic Encyclopedia of Type Strains, Phase III (KMG-III): the genomes of soil and plant-associated and newly described type strains.</title>
        <authorList>
            <person name="Whitman W."/>
        </authorList>
    </citation>
    <scope>NUCLEOTIDE SEQUENCE [LARGE SCALE GENOMIC DNA]</scope>
    <source>
        <strain evidence="4 5">CECT 3265</strain>
    </source>
</reference>
<dbReference type="InterPro" id="IPR048469">
    <property type="entry name" value="YchJ-like_M"/>
</dbReference>
<dbReference type="InterPro" id="IPR032710">
    <property type="entry name" value="NTF2-like_dom_sf"/>
</dbReference>
<evidence type="ECO:0000313" key="5">
    <source>
        <dbReference type="Proteomes" id="UP000556436"/>
    </source>
</evidence>
<comment type="similarity">
    <text evidence="1 2">Belongs to the UPF0225 family.</text>
</comment>
<dbReference type="InterPro" id="IPR023006">
    <property type="entry name" value="YchJ-like"/>
</dbReference>